<name>A0AAV7UVF4_PLEWA</name>
<comment type="caution">
    <text evidence="2">The sequence shown here is derived from an EMBL/GenBank/DDBJ whole genome shotgun (WGS) entry which is preliminary data.</text>
</comment>
<feature type="signal peptide" evidence="1">
    <location>
        <begin position="1"/>
        <end position="27"/>
    </location>
</feature>
<protein>
    <recommendedName>
        <fullName evidence="4">Secreted protein</fullName>
    </recommendedName>
</protein>
<dbReference type="AlphaFoldDB" id="A0AAV7UVF4"/>
<dbReference type="EMBL" id="JANPWB010000004">
    <property type="protein sequence ID" value="KAJ1193039.1"/>
    <property type="molecule type" value="Genomic_DNA"/>
</dbReference>
<evidence type="ECO:0000313" key="2">
    <source>
        <dbReference type="EMBL" id="KAJ1193039.1"/>
    </source>
</evidence>
<accession>A0AAV7UVF4</accession>
<reference evidence="2" key="1">
    <citation type="journal article" date="2022" name="bioRxiv">
        <title>Sequencing and chromosome-scale assembly of the giantPleurodeles waltlgenome.</title>
        <authorList>
            <person name="Brown T."/>
            <person name="Elewa A."/>
            <person name="Iarovenko S."/>
            <person name="Subramanian E."/>
            <person name="Araus A.J."/>
            <person name="Petzold A."/>
            <person name="Susuki M."/>
            <person name="Suzuki K.-i.T."/>
            <person name="Hayashi T."/>
            <person name="Toyoda A."/>
            <person name="Oliveira C."/>
            <person name="Osipova E."/>
            <person name="Leigh N.D."/>
            <person name="Simon A."/>
            <person name="Yun M.H."/>
        </authorList>
    </citation>
    <scope>NUCLEOTIDE SEQUENCE</scope>
    <source>
        <strain evidence="2">20211129_DDA</strain>
        <tissue evidence="2">Liver</tissue>
    </source>
</reference>
<feature type="chain" id="PRO_5043675638" description="Secreted protein" evidence="1">
    <location>
        <begin position="28"/>
        <end position="81"/>
    </location>
</feature>
<evidence type="ECO:0008006" key="4">
    <source>
        <dbReference type="Google" id="ProtNLM"/>
    </source>
</evidence>
<sequence length="81" mass="8856">MAPPRHLRSSWRPSLLLAALFFPLTNSGGDRCPRDGSPVLWSSGAPAAHRLRCRRYCKLPLRSSPAPNSLLRPPAVRASAL</sequence>
<organism evidence="2 3">
    <name type="scientific">Pleurodeles waltl</name>
    <name type="common">Iberian ribbed newt</name>
    <dbReference type="NCBI Taxonomy" id="8319"/>
    <lineage>
        <taxon>Eukaryota</taxon>
        <taxon>Metazoa</taxon>
        <taxon>Chordata</taxon>
        <taxon>Craniata</taxon>
        <taxon>Vertebrata</taxon>
        <taxon>Euteleostomi</taxon>
        <taxon>Amphibia</taxon>
        <taxon>Batrachia</taxon>
        <taxon>Caudata</taxon>
        <taxon>Salamandroidea</taxon>
        <taxon>Salamandridae</taxon>
        <taxon>Pleurodelinae</taxon>
        <taxon>Pleurodeles</taxon>
    </lineage>
</organism>
<evidence type="ECO:0000313" key="3">
    <source>
        <dbReference type="Proteomes" id="UP001066276"/>
    </source>
</evidence>
<keyword evidence="1" id="KW-0732">Signal</keyword>
<gene>
    <name evidence="2" type="ORF">NDU88_002345</name>
</gene>
<evidence type="ECO:0000256" key="1">
    <source>
        <dbReference type="SAM" id="SignalP"/>
    </source>
</evidence>
<keyword evidence="3" id="KW-1185">Reference proteome</keyword>
<dbReference type="Proteomes" id="UP001066276">
    <property type="component" value="Chromosome 2_2"/>
</dbReference>
<proteinExistence type="predicted"/>